<dbReference type="InterPro" id="IPR010652">
    <property type="entry name" value="DUF1232"/>
</dbReference>
<keyword evidence="2" id="KW-0812">Transmembrane</keyword>
<keyword evidence="4" id="KW-0472">Membrane</keyword>
<comment type="subcellular location">
    <subcellularLocation>
        <location evidence="1">Endomembrane system</location>
        <topology evidence="1">Multi-pass membrane protein</topology>
    </subcellularLocation>
</comment>
<keyword evidence="8" id="KW-1185">Reference proteome</keyword>
<reference evidence="7" key="1">
    <citation type="submission" date="2020-12" db="EMBL/GenBank/DDBJ databases">
        <title>Methylobrevis albus sp. nov., isolated from fresh water lack sediment.</title>
        <authorList>
            <person name="Zou Q."/>
        </authorList>
    </citation>
    <scope>NUCLEOTIDE SEQUENCE</scope>
    <source>
        <strain evidence="7">L22</strain>
    </source>
</reference>
<keyword evidence="3" id="KW-1133">Transmembrane helix</keyword>
<sequence length="120" mass="13611">MSDTRHFDDPEILGPEEGREERVRRDFWRVARKAARRIPFMDEVVAGYYCALDPATPARVRATLFAALAYFVMPFDIVPDFLLVAGFTDDITVLAATLAMVRTHISDRHRAAARNALDKD</sequence>
<comment type="caution">
    <text evidence="7">The sequence shown here is derived from an EMBL/GenBank/DDBJ whole genome shotgun (WGS) entry which is preliminary data.</text>
</comment>
<proteinExistence type="predicted"/>
<dbReference type="AlphaFoldDB" id="A0A931HYW7"/>
<evidence type="ECO:0000256" key="3">
    <source>
        <dbReference type="ARBA" id="ARBA00022989"/>
    </source>
</evidence>
<feature type="region of interest" description="Disordered" evidence="5">
    <location>
        <begin position="1"/>
        <end position="21"/>
    </location>
</feature>
<dbReference type="Proteomes" id="UP000631694">
    <property type="component" value="Unassembled WGS sequence"/>
</dbReference>
<feature type="domain" description="DUF1232" evidence="6">
    <location>
        <begin position="61"/>
        <end position="95"/>
    </location>
</feature>
<dbReference type="EMBL" id="JADZLT010000042">
    <property type="protein sequence ID" value="MBH0237302.1"/>
    <property type="molecule type" value="Genomic_DNA"/>
</dbReference>
<gene>
    <name evidence="7" type="ORF">I5731_05660</name>
</gene>
<protein>
    <submittedName>
        <fullName evidence="7">DUF1232 domain-containing protein</fullName>
    </submittedName>
</protein>
<name>A0A931HYW7_9HYPH</name>
<accession>A0A931HYW7</accession>
<evidence type="ECO:0000256" key="2">
    <source>
        <dbReference type="ARBA" id="ARBA00022692"/>
    </source>
</evidence>
<evidence type="ECO:0000313" key="8">
    <source>
        <dbReference type="Proteomes" id="UP000631694"/>
    </source>
</evidence>
<dbReference type="PIRSF" id="PIRSF031804">
    <property type="entry name" value="UCP031804"/>
    <property type="match status" value="1"/>
</dbReference>
<evidence type="ECO:0000313" key="7">
    <source>
        <dbReference type="EMBL" id="MBH0237302.1"/>
    </source>
</evidence>
<evidence type="ECO:0000259" key="6">
    <source>
        <dbReference type="Pfam" id="PF06803"/>
    </source>
</evidence>
<dbReference type="InterPro" id="IPR016983">
    <property type="entry name" value="UCP031804"/>
</dbReference>
<organism evidence="7 8">
    <name type="scientific">Methylobrevis albus</name>
    <dbReference type="NCBI Taxonomy" id="2793297"/>
    <lineage>
        <taxon>Bacteria</taxon>
        <taxon>Pseudomonadati</taxon>
        <taxon>Pseudomonadota</taxon>
        <taxon>Alphaproteobacteria</taxon>
        <taxon>Hyphomicrobiales</taxon>
        <taxon>Pleomorphomonadaceae</taxon>
        <taxon>Methylobrevis</taxon>
    </lineage>
</organism>
<evidence type="ECO:0000256" key="5">
    <source>
        <dbReference type="SAM" id="MobiDB-lite"/>
    </source>
</evidence>
<dbReference type="Pfam" id="PF06803">
    <property type="entry name" value="DUF1232"/>
    <property type="match status" value="1"/>
</dbReference>
<evidence type="ECO:0000256" key="1">
    <source>
        <dbReference type="ARBA" id="ARBA00004127"/>
    </source>
</evidence>
<dbReference type="GO" id="GO:0012505">
    <property type="term" value="C:endomembrane system"/>
    <property type="evidence" value="ECO:0007669"/>
    <property type="project" value="UniProtKB-SubCell"/>
</dbReference>
<dbReference type="RefSeq" id="WP_197310397.1">
    <property type="nucleotide sequence ID" value="NZ_JADZLT010000042.1"/>
</dbReference>
<evidence type="ECO:0000256" key="4">
    <source>
        <dbReference type="ARBA" id="ARBA00023136"/>
    </source>
</evidence>